<dbReference type="InterPro" id="IPR002173">
    <property type="entry name" value="Carboh/pur_kinase_PfkB_CS"/>
</dbReference>
<organism evidence="5 6">
    <name type="scientific">Paracoccus salipaludis</name>
    <dbReference type="NCBI Taxonomy" id="2032623"/>
    <lineage>
        <taxon>Bacteria</taxon>
        <taxon>Pseudomonadati</taxon>
        <taxon>Pseudomonadota</taxon>
        <taxon>Alphaproteobacteria</taxon>
        <taxon>Rhodobacterales</taxon>
        <taxon>Paracoccaceae</taxon>
        <taxon>Paracoccus</taxon>
    </lineage>
</organism>
<dbReference type="EMBL" id="NSJZ01000014">
    <property type="protein sequence ID" value="PAU96462.1"/>
    <property type="molecule type" value="Genomic_DNA"/>
</dbReference>
<comment type="caution">
    <text evidence="5">The sequence shown here is derived from an EMBL/GenBank/DDBJ whole genome shotgun (WGS) entry which is preliminary data.</text>
</comment>
<dbReference type="GO" id="GO:0019698">
    <property type="term" value="P:D-galacturonate catabolic process"/>
    <property type="evidence" value="ECO:0007669"/>
    <property type="project" value="TreeGrafter"/>
</dbReference>
<feature type="domain" description="Carbohydrate kinase PfkB" evidence="4">
    <location>
        <begin position="10"/>
        <end position="299"/>
    </location>
</feature>
<keyword evidence="3 5" id="KW-0418">Kinase</keyword>
<dbReference type="AlphaFoldDB" id="A0A2A2GI69"/>
<dbReference type="PANTHER" id="PTHR43085:SF15">
    <property type="entry name" value="2-DEHYDRO-3-DEOXYGLUCONOKINASE"/>
    <property type="match status" value="1"/>
</dbReference>
<proteinExistence type="inferred from homology"/>
<dbReference type="CDD" id="cd01166">
    <property type="entry name" value="KdgK"/>
    <property type="match status" value="1"/>
</dbReference>
<protein>
    <submittedName>
        <fullName evidence="5">Ribokinase</fullName>
    </submittedName>
</protein>
<dbReference type="OrthoDB" id="9776822at2"/>
<evidence type="ECO:0000256" key="1">
    <source>
        <dbReference type="ARBA" id="ARBA00010688"/>
    </source>
</evidence>
<evidence type="ECO:0000256" key="3">
    <source>
        <dbReference type="ARBA" id="ARBA00022777"/>
    </source>
</evidence>
<evidence type="ECO:0000256" key="2">
    <source>
        <dbReference type="ARBA" id="ARBA00022679"/>
    </source>
</evidence>
<name>A0A2A2GI69_9RHOB</name>
<dbReference type="GO" id="GO:0006974">
    <property type="term" value="P:DNA damage response"/>
    <property type="evidence" value="ECO:0007669"/>
    <property type="project" value="TreeGrafter"/>
</dbReference>
<dbReference type="InterPro" id="IPR050306">
    <property type="entry name" value="PfkB_Carbo_kinase"/>
</dbReference>
<dbReference type="SUPFAM" id="SSF53613">
    <property type="entry name" value="Ribokinase-like"/>
    <property type="match status" value="1"/>
</dbReference>
<sequence length="303" mass="31843">MSSEDAGLAVLAVGEAMVELSASATPGQWHLGFAGDTLNTAWYLRRLLPPEQAVGYLTRVGQGGFSRRMVDFIAQAGIVTDHVGTDPGREVGLYAIDLDRGERSFTYWRSASAARGLAQDADELSRAFARARVIYLSGITAAILPPSGRETLALALGQARDRGAQVVFDPNIRPRLWEDAATMRDQVTRFAGLSDLVLPSMDDEAAHFGDAGPGATIDRYLAAGATQVVVKAGGGPVHYGGPAQGCVEGLERAVPVDTTAAGDSFNAGYLAARLQGRDVEEAIRAGHAIALRVVGARGALVEI</sequence>
<accession>A0A2A2GI69</accession>
<keyword evidence="6" id="KW-1185">Reference proteome</keyword>
<reference evidence="5 6" key="1">
    <citation type="submission" date="2017-09" db="EMBL/GenBank/DDBJ databases">
        <title>Paracoccus alkalisoli sp. nov., isolated from saline alkaline soil.</title>
        <authorList>
            <person name="Dong X."/>
            <person name="Zhang G."/>
        </authorList>
    </citation>
    <scope>NUCLEOTIDE SEQUENCE [LARGE SCALE GENOMIC DNA]</scope>
    <source>
        <strain evidence="5 6">WN007</strain>
    </source>
</reference>
<dbReference type="Gene3D" id="3.40.1190.20">
    <property type="match status" value="1"/>
</dbReference>
<dbReference type="GO" id="GO:0005829">
    <property type="term" value="C:cytosol"/>
    <property type="evidence" value="ECO:0007669"/>
    <property type="project" value="TreeGrafter"/>
</dbReference>
<dbReference type="GO" id="GO:0008673">
    <property type="term" value="F:2-dehydro-3-deoxygluconokinase activity"/>
    <property type="evidence" value="ECO:0007669"/>
    <property type="project" value="TreeGrafter"/>
</dbReference>
<dbReference type="PANTHER" id="PTHR43085">
    <property type="entry name" value="HEXOKINASE FAMILY MEMBER"/>
    <property type="match status" value="1"/>
</dbReference>
<evidence type="ECO:0000259" key="4">
    <source>
        <dbReference type="Pfam" id="PF00294"/>
    </source>
</evidence>
<comment type="similarity">
    <text evidence="1">Belongs to the carbohydrate kinase PfkB family.</text>
</comment>
<dbReference type="Proteomes" id="UP000218023">
    <property type="component" value="Unassembled WGS sequence"/>
</dbReference>
<dbReference type="InterPro" id="IPR011611">
    <property type="entry name" value="PfkB_dom"/>
</dbReference>
<dbReference type="Pfam" id="PF00294">
    <property type="entry name" value="PfkB"/>
    <property type="match status" value="1"/>
</dbReference>
<dbReference type="RefSeq" id="WP_095640918.1">
    <property type="nucleotide sequence ID" value="NZ_NSJZ01000014.1"/>
</dbReference>
<keyword evidence="2" id="KW-0808">Transferase</keyword>
<dbReference type="PROSITE" id="PS00584">
    <property type="entry name" value="PFKB_KINASES_2"/>
    <property type="match status" value="1"/>
</dbReference>
<dbReference type="InterPro" id="IPR029056">
    <property type="entry name" value="Ribokinase-like"/>
</dbReference>
<gene>
    <name evidence="5" type="ORF">CK240_13785</name>
</gene>
<evidence type="ECO:0000313" key="6">
    <source>
        <dbReference type="Proteomes" id="UP000218023"/>
    </source>
</evidence>
<dbReference type="GO" id="GO:0042840">
    <property type="term" value="P:D-glucuronate catabolic process"/>
    <property type="evidence" value="ECO:0007669"/>
    <property type="project" value="TreeGrafter"/>
</dbReference>
<evidence type="ECO:0000313" key="5">
    <source>
        <dbReference type="EMBL" id="PAU96462.1"/>
    </source>
</evidence>